<dbReference type="AlphaFoldDB" id="A0A1V4SRB6"/>
<dbReference type="GO" id="GO:0016020">
    <property type="term" value="C:membrane"/>
    <property type="evidence" value="ECO:0007669"/>
    <property type="project" value="TreeGrafter"/>
</dbReference>
<dbReference type="CDD" id="cd10948">
    <property type="entry name" value="CE4_BsPdaA_like"/>
    <property type="match status" value="1"/>
</dbReference>
<dbReference type="InterPro" id="IPR050248">
    <property type="entry name" value="Polysacc_deacetylase_ArnD"/>
</dbReference>
<dbReference type="EC" id="3.5.1.-" evidence="3"/>
<dbReference type="OrthoDB" id="9812065at2"/>
<accession>A0A1V4SRB6</accession>
<keyword evidence="3" id="KW-0378">Hydrolase</keyword>
<dbReference type="InterPro" id="IPR011330">
    <property type="entry name" value="Glyco_hydro/deAcase_b/a-brl"/>
</dbReference>
<dbReference type="Pfam" id="PF01522">
    <property type="entry name" value="Polysacc_deac_1"/>
    <property type="match status" value="1"/>
</dbReference>
<dbReference type="InterPro" id="IPR014235">
    <property type="entry name" value="Spore_PdaA"/>
</dbReference>
<evidence type="ECO:0000313" key="4">
    <source>
        <dbReference type="Proteomes" id="UP000191554"/>
    </source>
</evidence>
<keyword evidence="1" id="KW-1133">Transmembrane helix</keyword>
<dbReference type="NCBIfam" id="TIGR02884">
    <property type="entry name" value="spore_pdaA"/>
    <property type="match status" value="1"/>
</dbReference>
<dbReference type="EMBL" id="MZGX01000001">
    <property type="protein sequence ID" value="OPX46439.1"/>
    <property type="molecule type" value="Genomic_DNA"/>
</dbReference>
<dbReference type="SUPFAM" id="SSF88713">
    <property type="entry name" value="Glycoside hydrolase/deacetylase"/>
    <property type="match status" value="1"/>
</dbReference>
<dbReference type="PANTHER" id="PTHR10587:SF78">
    <property type="entry name" value="PEPTIDOGLYCAN-N-ACETYLMURAMIC ACID DEACETYLASE PDAA"/>
    <property type="match status" value="1"/>
</dbReference>
<sequence length="308" mass="34767">MRIKKIMAIFAVLIICALLFDYFVIHKDSTGINSGLSDLGGVYSASSRNVDYSTELTGKVIDEVSSAMEDDSSRQTVFSYEQKRCWGISRQPNGQTPRADPGADDILKKYGGKYVGDVTRNIIYLTFDEGYENGYTSKILDTLRENNVKAAFFITGPYLNEHQDLVRRMVEEGHTVGNHTIHHPSLPEKDDSQIEEEVLGLERAFSEKFGAKMKFLRPPKGEYSERSLSITSKLGYCNLFWSFAYDDWHRDKIRGPEYAYKKVISNLHNGEILLLHAVSKDNADALDMIIKGCRASGFEFGNVEELAD</sequence>
<feature type="transmembrane region" description="Helical" evidence="1">
    <location>
        <begin position="7"/>
        <end position="25"/>
    </location>
</feature>
<dbReference type="PANTHER" id="PTHR10587">
    <property type="entry name" value="GLYCOSYL TRANSFERASE-RELATED"/>
    <property type="match status" value="1"/>
</dbReference>
<evidence type="ECO:0000256" key="1">
    <source>
        <dbReference type="SAM" id="Phobius"/>
    </source>
</evidence>
<name>A0A1V4SRB6_RUMHU</name>
<feature type="domain" description="NodB homology" evidence="2">
    <location>
        <begin position="121"/>
        <end position="301"/>
    </location>
</feature>
<protein>
    <submittedName>
        <fullName evidence="3">Peptidoglycan-N-acetylmuramic acid deacetylase PdaA</fullName>
        <ecNumber evidence="3">3.5.1.-</ecNumber>
    </submittedName>
</protein>
<reference evidence="3 4" key="1">
    <citation type="submission" date="2017-03" db="EMBL/GenBank/DDBJ databases">
        <title>Genome sequence of Clostridium hungatei DSM 14427.</title>
        <authorList>
            <person name="Poehlein A."/>
            <person name="Daniel R."/>
        </authorList>
    </citation>
    <scope>NUCLEOTIDE SEQUENCE [LARGE SCALE GENOMIC DNA]</scope>
    <source>
        <strain evidence="3 4">DSM 14427</strain>
    </source>
</reference>
<comment type="caution">
    <text evidence="3">The sequence shown here is derived from an EMBL/GenBank/DDBJ whole genome shotgun (WGS) entry which is preliminary data.</text>
</comment>
<evidence type="ECO:0000259" key="2">
    <source>
        <dbReference type="PROSITE" id="PS51677"/>
    </source>
</evidence>
<dbReference type="GO" id="GO:0016810">
    <property type="term" value="F:hydrolase activity, acting on carbon-nitrogen (but not peptide) bonds"/>
    <property type="evidence" value="ECO:0007669"/>
    <property type="project" value="InterPro"/>
</dbReference>
<keyword evidence="1" id="KW-0812">Transmembrane</keyword>
<dbReference type="Gene3D" id="3.20.20.370">
    <property type="entry name" value="Glycoside hydrolase/deacetylase"/>
    <property type="match status" value="1"/>
</dbReference>
<gene>
    <name evidence="3" type="primary">pdaA_1</name>
    <name evidence="3" type="ORF">CLHUN_02560</name>
</gene>
<keyword evidence="4" id="KW-1185">Reference proteome</keyword>
<dbReference type="Proteomes" id="UP000191554">
    <property type="component" value="Unassembled WGS sequence"/>
</dbReference>
<dbReference type="PROSITE" id="PS51677">
    <property type="entry name" value="NODB"/>
    <property type="match status" value="1"/>
</dbReference>
<proteinExistence type="predicted"/>
<keyword evidence="1" id="KW-0472">Membrane</keyword>
<dbReference type="InterPro" id="IPR002509">
    <property type="entry name" value="NODB_dom"/>
</dbReference>
<dbReference type="STRING" id="48256.CLHUN_02560"/>
<evidence type="ECO:0000313" key="3">
    <source>
        <dbReference type="EMBL" id="OPX46439.1"/>
    </source>
</evidence>
<organism evidence="3 4">
    <name type="scientific">Ruminiclostridium hungatei</name>
    <name type="common">Clostridium hungatei</name>
    <dbReference type="NCBI Taxonomy" id="48256"/>
    <lineage>
        <taxon>Bacteria</taxon>
        <taxon>Bacillati</taxon>
        <taxon>Bacillota</taxon>
        <taxon>Clostridia</taxon>
        <taxon>Eubacteriales</taxon>
        <taxon>Oscillospiraceae</taxon>
        <taxon>Ruminiclostridium</taxon>
    </lineage>
</organism>
<dbReference type="GO" id="GO:0005975">
    <property type="term" value="P:carbohydrate metabolic process"/>
    <property type="evidence" value="ECO:0007669"/>
    <property type="project" value="InterPro"/>
</dbReference>